<evidence type="ECO:0000256" key="1">
    <source>
        <dbReference type="SAM" id="Phobius"/>
    </source>
</evidence>
<keyword evidence="1" id="KW-0472">Membrane</keyword>
<proteinExistence type="predicted"/>
<feature type="transmembrane region" description="Helical" evidence="1">
    <location>
        <begin position="25"/>
        <end position="44"/>
    </location>
</feature>
<organism evidence="2">
    <name type="scientific">bioreactor metagenome</name>
    <dbReference type="NCBI Taxonomy" id="1076179"/>
    <lineage>
        <taxon>unclassified sequences</taxon>
        <taxon>metagenomes</taxon>
        <taxon>ecological metagenomes</taxon>
    </lineage>
</organism>
<accession>A0A644YMN5</accession>
<dbReference type="AlphaFoldDB" id="A0A644YMN5"/>
<sequence length="59" mass="6403">MQLQRIGPRPDGLGTVGVEDQIKLIGLQLHFVIVVAITVSIAGVRNRRVIHQCAADISE</sequence>
<name>A0A644YMN5_9ZZZZ</name>
<keyword evidence="1" id="KW-0812">Transmembrane</keyword>
<dbReference type="EMBL" id="VSSQ01004977">
    <property type="protein sequence ID" value="MPM27374.1"/>
    <property type="molecule type" value="Genomic_DNA"/>
</dbReference>
<gene>
    <name evidence="2" type="ORF">SDC9_73884</name>
</gene>
<reference evidence="2" key="1">
    <citation type="submission" date="2019-08" db="EMBL/GenBank/DDBJ databases">
        <authorList>
            <person name="Kucharzyk K."/>
            <person name="Murdoch R.W."/>
            <person name="Higgins S."/>
            <person name="Loffler F."/>
        </authorList>
    </citation>
    <scope>NUCLEOTIDE SEQUENCE</scope>
</reference>
<evidence type="ECO:0000313" key="2">
    <source>
        <dbReference type="EMBL" id="MPM27374.1"/>
    </source>
</evidence>
<keyword evidence="1" id="KW-1133">Transmembrane helix</keyword>
<comment type="caution">
    <text evidence="2">The sequence shown here is derived from an EMBL/GenBank/DDBJ whole genome shotgun (WGS) entry which is preliminary data.</text>
</comment>
<protein>
    <submittedName>
        <fullName evidence="2">Uncharacterized protein</fullName>
    </submittedName>
</protein>